<reference evidence="3" key="1">
    <citation type="journal article" date="2019" name="Plant Biotechnol. J.">
        <title>Genome sequencing of the Australian wild diploid species Gossypium australe highlights disease resistance and delayed gland morphogenesis.</title>
        <authorList>
            <person name="Cai Y."/>
            <person name="Cai X."/>
            <person name="Wang Q."/>
            <person name="Wang P."/>
            <person name="Zhang Y."/>
            <person name="Cai C."/>
            <person name="Xu Y."/>
            <person name="Wang K."/>
            <person name="Zhou Z."/>
            <person name="Wang C."/>
            <person name="Geng S."/>
            <person name="Li B."/>
            <person name="Dong Q."/>
            <person name="Hou Y."/>
            <person name="Wang H."/>
            <person name="Ai P."/>
            <person name="Liu Z."/>
            <person name="Yi F."/>
            <person name="Sun M."/>
            <person name="An G."/>
            <person name="Cheng J."/>
            <person name="Zhang Y."/>
            <person name="Shi Q."/>
            <person name="Xie Y."/>
            <person name="Shi X."/>
            <person name="Chang Y."/>
            <person name="Huang F."/>
            <person name="Chen Y."/>
            <person name="Hong S."/>
            <person name="Mi L."/>
            <person name="Sun Q."/>
            <person name="Zhang L."/>
            <person name="Zhou B."/>
            <person name="Peng R."/>
            <person name="Zhang X."/>
            <person name="Liu F."/>
        </authorList>
    </citation>
    <scope>NUCLEOTIDE SEQUENCE [LARGE SCALE GENOMIC DNA]</scope>
    <source>
        <strain evidence="3">cv. PA1801</strain>
    </source>
</reference>
<dbReference type="SUPFAM" id="SSF53098">
    <property type="entry name" value="Ribonuclease H-like"/>
    <property type="match status" value="1"/>
</dbReference>
<evidence type="ECO:0000259" key="1">
    <source>
        <dbReference type="Pfam" id="PF13456"/>
    </source>
</evidence>
<dbReference type="OrthoDB" id="1934793at2759"/>
<dbReference type="PANTHER" id="PTHR48475:SF2">
    <property type="entry name" value="RIBONUCLEASE H"/>
    <property type="match status" value="1"/>
</dbReference>
<dbReference type="CDD" id="cd09279">
    <property type="entry name" value="RNase_HI_like"/>
    <property type="match status" value="1"/>
</dbReference>
<dbReference type="InterPro" id="IPR036397">
    <property type="entry name" value="RNaseH_sf"/>
</dbReference>
<dbReference type="InterPro" id="IPR012337">
    <property type="entry name" value="RNaseH-like_sf"/>
</dbReference>
<keyword evidence="3" id="KW-1185">Reference proteome</keyword>
<proteinExistence type="predicted"/>
<gene>
    <name evidence="2" type="ORF">EPI10_028279</name>
</gene>
<dbReference type="AlphaFoldDB" id="A0A5B6UVD3"/>
<evidence type="ECO:0000313" key="3">
    <source>
        <dbReference type="Proteomes" id="UP000325315"/>
    </source>
</evidence>
<dbReference type="PANTHER" id="PTHR48475">
    <property type="entry name" value="RIBONUCLEASE H"/>
    <property type="match status" value="1"/>
</dbReference>
<dbReference type="Pfam" id="PF13456">
    <property type="entry name" value="RVT_3"/>
    <property type="match status" value="1"/>
</dbReference>
<organism evidence="2 3">
    <name type="scientific">Gossypium australe</name>
    <dbReference type="NCBI Taxonomy" id="47621"/>
    <lineage>
        <taxon>Eukaryota</taxon>
        <taxon>Viridiplantae</taxon>
        <taxon>Streptophyta</taxon>
        <taxon>Embryophyta</taxon>
        <taxon>Tracheophyta</taxon>
        <taxon>Spermatophyta</taxon>
        <taxon>Magnoliopsida</taxon>
        <taxon>eudicotyledons</taxon>
        <taxon>Gunneridae</taxon>
        <taxon>Pentapetalae</taxon>
        <taxon>rosids</taxon>
        <taxon>malvids</taxon>
        <taxon>Malvales</taxon>
        <taxon>Malvaceae</taxon>
        <taxon>Malvoideae</taxon>
        <taxon>Gossypium</taxon>
    </lineage>
</organism>
<dbReference type="Proteomes" id="UP000325315">
    <property type="component" value="Unassembled WGS sequence"/>
</dbReference>
<sequence length="263" mass="29999">MQHRSCLPQEETMTTKKSKYWLVYVDRSMTKTGSGVGELLLDPKGNKWQYEFSFGFQTSNNAIEYKALVSGLQLARQHGVRELVVHTNSQLVVKQLNGDYEIKELGLKKYHSIATQLLTGFDKEQVKQIPRSDSTQADALSKLASSIVIEQRGKILLEHREAPSYDTLQVYDIDQEDQWMTPIVHILQGTNDYLDKKDLTKVKCKAARYTLLECVLYKKGFSQQLLRCLTPSETEYVIKAFVANNRVEDCSPKKSLGRDITSP</sequence>
<dbReference type="Gene3D" id="3.30.420.10">
    <property type="entry name" value="Ribonuclease H-like superfamily/Ribonuclease H"/>
    <property type="match status" value="1"/>
</dbReference>
<dbReference type="GO" id="GO:0004523">
    <property type="term" value="F:RNA-DNA hybrid ribonuclease activity"/>
    <property type="evidence" value="ECO:0007669"/>
    <property type="project" value="InterPro"/>
</dbReference>
<comment type="caution">
    <text evidence="2">The sequence shown here is derived from an EMBL/GenBank/DDBJ whole genome shotgun (WGS) entry which is preliminary data.</text>
</comment>
<feature type="domain" description="RNase H type-1" evidence="1">
    <location>
        <begin position="30"/>
        <end position="143"/>
    </location>
</feature>
<dbReference type="InterPro" id="IPR002156">
    <property type="entry name" value="RNaseH_domain"/>
</dbReference>
<dbReference type="EMBL" id="SMMG02000009">
    <property type="protein sequence ID" value="KAA3461729.1"/>
    <property type="molecule type" value="Genomic_DNA"/>
</dbReference>
<protein>
    <submittedName>
        <fullName evidence="2">Protein NYNRIN-like</fullName>
    </submittedName>
</protein>
<dbReference type="GO" id="GO:0003676">
    <property type="term" value="F:nucleic acid binding"/>
    <property type="evidence" value="ECO:0007669"/>
    <property type="project" value="InterPro"/>
</dbReference>
<evidence type="ECO:0000313" key="2">
    <source>
        <dbReference type="EMBL" id="KAA3461729.1"/>
    </source>
</evidence>
<name>A0A5B6UVD3_9ROSI</name>
<accession>A0A5B6UVD3</accession>